<organism evidence="2 3">
    <name type="scientific">Streptomyces violascens</name>
    <dbReference type="NCBI Taxonomy" id="67381"/>
    <lineage>
        <taxon>Bacteria</taxon>
        <taxon>Bacillati</taxon>
        <taxon>Actinomycetota</taxon>
        <taxon>Actinomycetes</taxon>
        <taxon>Kitasatosporales</taxon>
        <taxon>Streptomycetaceae</taxon>
        <taxon>Streptomyces</taxon>
    </lineage>
</organism>
<evidence type="ECO:0000313" key="3">
    <source>
        <dbReference type="Proteomes" id="UP001050808"/>
    </source>
</evidence>
<keyword evidence="3" id="KW-1185">Reference proteome</keyword>
<feature type="transmembrane region" description="Helical" evidence="1">
    <location>
        <begin position="45"/>
        <end position="62"/>
    </location>
</feature>
<sequence length="169" mass="18428">MLPEPVAYDTTWAGEARSAAGYGALLFVLLAGVDEVAGTLTDLRAALWLFLGALLLAVLWPTRVSAARGLLTTRGLWREARVRTDRLVSVRWSNGVAQRLVLRDADGNRAELDPRVLIANPALWHVLDTDARISVTRGTLRCGETALLQIAARVDREAARTVFKISGLE</sequence>
<reference evidence="2" key="1">
    <citation type="submission" date="2024-05" db="EMBL/GenBank/DDBJ databases">
        <title>Whole genome shotgun sequence of Streptomyces violascens NBRC 12920.</title>
        <authorList>
            <person name="Komaki H."/>
            <person name="Tamura T."/>
        </authorList>
    </citation>
    <scope>NUCLEOTIDE SEQUENCE</scope>
    <source>
        <strain evidence="2">NBRC 12920</strain>
    </source>
</reference>
<evidence type="ECO:0000313" key="2">
    <source>
        <dbReference type="EMBL" id="GHI36142.1"/>
    </source>
</evidence>
<name>A0ABQ3QFT3_9ACTN</name>
<dbReference type="EMBL" id="BNDY01000002">
    <property type="protein sequence ID" value="GHI36142.1"/>
    <property type="molecule type" value="Genomic_DNA"/>
</dbReference>
<gene>
    <name evidence="2" type="ORF">Sviol_05500</name>
</gene>
<protein>
    <submittedName>
        <fullName evidence="2">Uncharacterized protein</fullName>
    </submittedName>
</protein>
<evidence type="ECO:0000256" key="1">
    <source>
        <dbReference type="SAM" id="Phobius"/>
    </source>
</evidence>
<comment type="caution">
    <text evidence="2">The sequence shown here is derived from an EMBL/GenBank/DDBJ whole genome shotgun (WGS) entry which is preliminary data.</text>
</comment>
<keyword evidence="1" id="KW-0812">Transmembrane</keyword>
<keyword evidence="1" id="KW-0472">Membrane</keyword>
<keyword evidence="1" id="KW-1133">Transmembrane helix</keyword>
<accession>A0ABQ3QFT3</accession>
<dbReference type="Proteomes" id="UP001050808">
    <property type="component" value="Unassembled WGS sequence"/>
</dbReference>
<feature type="transmembrane region" description="Helical" evidence="1">
    <location>
        <begin position="20"/>
        <end position="38"/>
    </location>
</feature>
<proteinExistence type="predicted"/>